<proteinExistence type="predicted"/>
<keyword evidence="3" id="KW-1185">Reference proteome</keyword>
<name>A0AAN8E9P7_9EURO</name>
<feature type="compositionally biased region" description="Basic residues" evidence="1">
    <location>
        <begin position="40"/>
        <end position="50"/>
    </location>
</feature>
<dbReference type="GO" id="GO:0004842">
    <property type="term" value="F:ubiquitin-protein transferase activity"/>
    <property type="evidence" value="ECO:0007669"/>
    <property type="project" value="InterPro"/>
</dbReference>
<dbReference type="SUPFAM" id="SSF57850">
    <property type="entry name" value="RING/U-box"/>
    <property type="match status" value="1"/>
</dbReference>
<accession>A0AAN8E9P7</accession>
<dbReference type="PANTHER" id="PTHR11685">
    <property type="entry name" value="RBR FAMILY RING FINGER AND IBR DOMAIN-CONTAINING"/>
    <property type="match status" value="1"/>
</dbReference>
<dbReference type="Proteomes" id="UP001316803">
    <property type="component" value="Unassembled WGS sequence"/>
</dbReference>
<feature type="region of interest" description="Disordered" evidence="1">
    <location>
        <begin position="1"/>
        <end position="50"/>
    </location>
</feature>
<dbReference type="InterPro" id="IPR031127">
    <property type="entry name" value="E3_UB_ligase_RBR"/>
</dbReference>
<feature type="compositionally biased region" description="Low complexity" evidence="1">
    <location>
        <begin position="1"/>
        <end position="17"/>
    </location>
</feature>
<comment type="caution">
    <text evidence="2">The sequence shown here is derived from an EMBL/GenBank/DDBJ whole genome shotgun (WGS) entry which is preliminary data.</text>
</comment>
<feature type="compositionally biased region" description="Basic residues" evidence="1">
    <location>
        <begin position="18"/>
        <end position="30"/>
    </location>
</feature>
<dbReference type="EMBL" id="JAKLMC020000030">
    <property type="protein sequence ID" value="KAK5949964.1"/>
    <property type="molecule type" value="Genomic_DNA"/>
</dbReference>
<protein>
    <recommendedName>
        <fullName evidence="4">RING-type domain-containing protein</fullName>
    </recommendedName>
</protein>
<evidence type="ECO:0000313" key="2">
    <source>
        <dbReference type="EMBL" id="KAK5949964.1"/>
    </source>
</evidence>
<dbReference type="AlphaFoldDB" id="A0AAN8E9P7"/>
<dbReference type="Gene3D" id="3.30.40.10">
    <property type="entry name" value="Zinc/RING finger domain, C3HC4 (zinc finger)"/>
    <property type="match status" value="1"/>
</dbReference>
<reference evidence="2 3" key="1">
    <citation type="submission" date="2022-12" db="EMBL/GenBank/DDBJ databases">
        <title>Genomic features and morphological characterization of a novel Knufia sp. strain isolated from spacecraft assembly facility.</title>
        <authorList>
            <person name="Teixeira M."/>
            <person name="Chander A.M."/>
            <person name="Stajich J.E."/>
            <person name="Venkateswaran K."/>
        </authorList>
    </citation>
    <scope>NUCLEOTIDE SEQUENCE [LARGE SCALE GENOMIC DNA]</scope>
    <source>
        <strain evidence="2 3">FJI-L2-BK-P2</strain>
    </source>
</reference>
<dbReference type="InterPro" id="IPR013083">
    <property type="entry name" value="Znf_RING/FYVE/PHD"/>
</dbReference>
<evidence type="ECO:0000256" key="1">
    <source>
        <dbReference type="SAM" id="MobiDB-lite"/>
    </source>
</evidence>
<evidence type="ECO:0008006" key="4">
    <source>
        <dbReference type="Google" id="ProtNLM"/>
    </source>
</evidence>
<organism evidence="2 3">
    <name type="scientific">Knufia fluminis</name>
    <dbReference type="NCBI Taxonomy" id="191047"/>
    <lineage>
        <taxon>Eukaryota</taxon>
        <taxon>Fungi</taxon>
        <taxon>Dikarya</taxon>
        <taxon>Ascomycota</taxon>
        <taxon>Pezizomycotina</taxon>
        <taxon>Eurotiomycetes</taxon>
        <taxon>Chaetothyriomycetidae</taxon>
        <taxon>Chaetothyriales</taxon>
        <taxon>Trichomeriaceae</taxon>
        <taxon>Knufia</taxon>
    </lineage>
</organism>
<sequence>MANPTSTSNSTTTTPSTLKRKRPTKTKPKPKSSSTALSRPRPKKPRPKKSRSIECPICLQPTPPQRLHTLTTCSCTYCKSCLTEAFTVGLSHATYPSRCCGRPIELVTVEKYVDRKVARAYKRMGEEVRADVPVYCARVGCGGFVGEGVAAATVSVQDVSETTTTGDGERDRFLTCGKCHMKTCARGECRRLKEEHLGIHGICPGMLEDEGVKKVREEKGWKRCPRCWVLVERSSGCDRIRYVVRIRMGPSVVADMDKQVHV</sequence>
<dbReference type="GO" id="GO:0016567">
    <property type="term" value="P:protein ubiquitination"/>
    <property type="evidence" value="ECO:0007669"/>
    <property type="project" value="InterPro"/>
</dbReference>
<evidence type="ECO:0000313" key="3">
    <source>
        <dbReference type="Proteomes" id="UP001316803"/>
    </source>
</evidence>
<gene>
    <name evidence="2" type="ORF">OHC33_008925</name>
</gene>